<dbReference type="PROSITE" id="PS51257">
    <property type="entry name" value="PROKAR_LIPOPROTEIN"/>
    <property type="match status" value="1"/>
</dbReference>
<proteinExistence type="predicted"/>
<feature type="compositionally biased region" description="Polar residues" evidence="1">
    <location>
        <begin position="375"/>
        <end position="398"/>
    </location>
</feature>
<dbReference type="Proteomes" id="UP000031737">
    <property type="component" value="Unassembled WGS sequence"/>
</dbReference>
<dbReference type="Pfam" id="PF00397">
    <property type="entry name" value="WW"/>
    <property type="match status" value="1"/>
</dbReference>
<organism evidence="3 4">
    <name type="scientific">Trypanosoma rangeli SC58</name>
    <dbReference type="NCBI Taxonomy" id="429131"/>
    <lineage>
        <taxon>Eukaryota</taxon>
        <taxon>Discoba</taxon>
        <taxon>Euglenozoa</taxon>
        <taxon>Kinetoplastea</taxon>
        <taxon>Metakinetoplastina</taxon>
        <taxon>Trypanosomatida</taxon>
        <taxon>Trypanosomatidae</taxon>
        <taxon>Trypanosoma</taxon>
        <taxon>Herpetosoma</taxon>
    </lineage>
</organism>
<protein>
    <recommendedName>
        <fullName evidence="2">WW domain-containing protein</fullName>
    </recommendedName>
</protein>
<dbReference type="OrthoDB" id="249800at2759"/>
<name>A0A061IU84_TRYRA</name>
<evidence type="ECO:0000313" key="4">
    <source>
        <dbReference type="Proteomes" id="UP000031737"/>
    </source>
</evidence>
<gene>
    <name evidence="3" type="ORF">TRSC58_06771</name>
</gene>
<feature type="region of interest" description="Disordered" evidence="1">
    <location>
        <begin position="480"/>
        <end position="499"/>
    </location>
</feature>
<feature type="region of interest" description="Disordered" evidence="1">
    <location>
        <begin position="326"/>
        <end position="349"/>
    </location>
</feature>
<dbReference type="SMART" id="SM00456">
    <property type="entry name" value="WW"/>
    <property type="match status" value="2"/>
</dbReference>
<accession>A0A061IU84</accession>
<feature type="region of interest" description="Disordered" evidence="1">
    <location>
        <begin position="212"/>
        <end position="271"/>
    </location>
</feature>
<reference evidence="3 4" key="1">
    <citation type="submission" date="2013-07" db="EMBL/GenBank/DDBJ databases">
        <authorList>
            <person name="Stoco P.H."/>
            <person name="Wagner G."/>
            <person name="Gerber A."/>
            <person name="Zaha A."/>
            <person name="Thompson C."/>
            <person name="Bartholomeu D.C."/>
            <person name="Luckemeyer D.D."/>
            <person name="Bahia D."/>
            <person name="Loreto E."/>
            <person name="Prestes E.B."/>
            <person name="Lima F.M."/>
            <person name="Rodrigues-Luiz G."/>
            <person name="Vallejo G.A."/>
            <person name="Filho J.F."/>
            <person name="Monteiro K.M."/>
            <person name="Tyler K.M."/>
            <person name="de Almeida L.G."/>
            <person name="Ortiz M.F."/>
            <person name="Siervo M.A."/>
            <person name="de Moraes M.H."/>
            <person name="Cunha O.L."/>
            <person name="Mendonca-Neto R."/>
            <person name="Silva R."/>
            <person name="Teixeira S.M."/>
            <person name="Murta S.M."/>
            <person name="Sincero T.C."/>
            <person name="Mendes T.A."/>
            <person name="Urmenyi T.P."/>
            <person name="Silva V.G."/>
            <person name="da Rocha W.D."/>
            <person name="Andersson B."/>
            <person name="Romanha A.J."/>
            <person name="Steindel M."/>
            <person name="de Vasconcelos A.T."/>
            <person name="Grisard E.C."/>
        </authorList>
    </citation>
    <scope>NUCLEOTIDE SEQUENCE [LARGE SCALE GENOMIC DNA]</scope>
    <source>
        <strain evidence="3 4">SC58</strain>
    </source>
</reference>
<feature type="compositionally biased region" description="Polar residues" evidence="1">
    <location>
        <begin position="222"/>
        <end position="233"/>
    </location>
</feature>
<feature type="region of interest" description="Disordered" evidence="1">
    <location>
        <begin position="1"/>
        <end position="24"/>
    </location>
</feature>
<dbReference type="InterPro" id="IPR001202">
    <property type="entry name" value="WW_dom"/>
</dbReference>
<comment type="caution">
    <text evidence="3">The sequence shown here is derived from an EMBL/GenBank/DDBJ whole genome shotgun (WGS) entry which is preliminary data.</text>
</comment>
<dbReference type="InterPro" id="IPR036020">
    <property type="entry name" value="WW_dom_sf"/>
</dbReference>
<dbReference type="CDD" id="cd00201">
    <property type="entry name" value="WW"/>
    <property type="match status" value="2"/>
</dbReference>
<evidence type="ECO:0000259" key="2">
    <source>
        <dbReference type="PROSITE" id="PS50020"/>
    </source>
</evidence>
<dbReference type="EMBL" id="AUPL01006771">
    <property type="protein sequence ID" value="ESL05575.1"/>
    <property type="molecule type" value="Genomic_DNA"/>
</dbReference>
<dbReference type="Gene3D" id="2.20.70.10">
    <property type="match status" value="2"/>
</dbReference>
<evidence type="ECO:0000313" key="3">
    <source>
        <dbReference type="EMBL" id="ESL05575.1"/>
    </source>
</evidence>
<keyword evidence="4" id="KW-1185">Reference proteome</keyword>
<feature type="domain" description="WW" evidence="2">
    <location>
        <begin position="589"/>
        <end position="617"/>
    </location>
</feature>
<feature type="domain" description="WW" evidence="2">
    <location>
        <begin position="520"/>
        <end position="554"/>
    </location>
</feature>
<feature type="compositionally biased region" description="Low complexity" evidence="1">
    <location>
        <begin position="248"/>
        <end position="260"/>
    </location>
</feature>
<feature type="region of interest" description="Disordered" evidence="1">
    <location>
        <begin position="362"/>
        <end position="398"/>
    </location>
</feature>
<dbReference type="VEuPathDB" id="TriTrypDB:TRSC58_06771"/>
<feature type="compositionally biased region" description="Pro residues" evidence="1">
    <location>
        <begin position="234"/>
        <end position="244"/>
    </location>
</feature>
<dbReference type="SUPFAM" id="SSF51045">
    <property type="entry name" value="WW domain"/>
    <property type="match status" value="2"/>
</dbReference>
<sequence length="622" mass="67906">MAVKRRDSAQMSHHHGQQLPPPSSTHAFSACSAFEFGGDCAHREPEGIGGGITVLQYPVKGLRGHRAKPFERAVVRLTRESLSVYRPTDPGLHAELCWRNVRERRRHLSRKEGRVSYEFAFFTHSSILVLEVADAGIAGGIVAALQLLNGWDVSFALPAQDAETVAATTADAARARTIQRGDQGGEALRRIRVREEEMREAIFYLPSRRSPAGSLRTERWQPTRSPPLVSSSPAPRPKSQPLPRHPTAAALAEASAPSLPRSVSGPLSGASTCRSGTETIAEVRALLHLLEQEEKKASLSLKTQGERVRALHLKAETHLPQFLHQQVATTRGAPSSLDGQQQPHTELHGEGGTEAIQTLSQGGHALCGRPPRALQETQPPSQPDQCQELSPPQQQRPFTGSVVSTELNLKCEGRLESAAATSALASPDQQMGKNEAVNEASRIELQREAEEHKAQLSSGKPLLLQLQALAQERRDLALPQEGEAAASPESQPLAKAPTSCAKTAATTVAEEPPATKASGGVVYGSWKELHHKPTGRTYYRHIVTKEAQWEVPSEVLEMKKAAAATQQEQQEQQETTSVKKGALRVCGAWKEFRDPKRGRLYYVNTETKQRTWNIKETSFADG</sequence>
<feature type="compositionally biased region" description="Polar residues" evidence="1">
    <location>
        <begin position="326"/>
        <end position="344"/>
    </location>
</feature>
<evidence type="ECO:0000256" key="1">
    <source>
        <dbReference type="SAM" id="MobiDB-lite"/>
    </source>
</evidence>
<dbReference type="PROSITE" id="PS50020">
    <property type="entry name" value="WW_DOMAIN_2"/>
    <property type="match status" value="2"/>
</dbReference>
<dbReference type="AlphaFoldDB" id="A0A061IU84"/>